<protein>
    <submittedName>
        <fullName evidence="1">Uncharacterized protein</fullName>
    </submittedName>
</protein>
<gene>
    <name evidence="1" type="ORF">HON47_03415</name>
</gene>
<reference evidence="1" key="1">
    <citation type="journal article" date="2021" name="ISME J.">
        <title>Mercury methylation by metabolically versatile and cosmopolitan marine bacteria.</title>
        <authorList>
            <person name="Lin H."/>
            <person name="Ascher D.B."/>
            <person name="Myung Y."/>
            <person name="Lamborg C.H."/>
            <person name="Hallam S.J."/>
            <person name="Gionfriddo C.M."/>
            <person name="Holt K.E."/>
            <person name="Moreau J.W."/>
        </authorList>
    </citation>
    <scope>NUCLEOTIDE SEQUENCE</scope>
    <source>
        <strain evidence="1">SI075_bin30</strain>
    </source>
</reference>
<proteinExistence type="predicted"/>
<organism evidence="1 2">
    <name type="scientific">Candidatus Iainarchaeum sp</name>
    <dbReference type="NCBI Taxonomy" id="3101447"/>
    <lineage>
        <taxon>Archaea</taxon>
        <taxon>Candidatus Iainarchaeota</taxon>
        <taxon>Candidatus Iainarchaeia</taxon>
        <taxon>Candidatus Iainarchaeales</taxon>
        <taxon>Candidatus Iainarchaeaceae</taxon>
        <taxon>Candidatus Iainarchaeum</taxon>
    </lineage>
</organism>
<dbReference type="EMBL" id="JABJNZ010000046">
    <property type="protein sequence ID" value="MBT4870596.1"/>
    <property type="molecule type" value="Genomic_DNA"/>
</dbReference>
<dbReference type="Proteomes" id="UP000722459">
    <property type="component" value="Unassembled WGS sequence"/>
</dbReference>
<accession>A0A8T5GGF9</accession>
<evidence type="ECO:0000313" key="1">
    <source>
        <dbReference type="EMBL" id="MBT4870596.1"/>
    </source>
</evidence>
<name>A0A8T5GGF9_9ARCH</name>
<dbReference type="AlphaFoldDB" id="A0A8T5GGF9"/>
<comment type="caution">
    <text evidence="1">The sequence shown here is derived from an EMBL/GenBank/DDBJ whole genome shotgun (WGS) entry which is preliminary data.</text>
</comment>
<evidence type="ECO:0000313" key="2">
    <source>
        <dbReference type="Proteomes" id="UP000722459"/>
    </source>
</evidence>
<sequence>MGPRFNLFKRKSAAEKTAQKHQEAINHMCEVYGLPAGTQLAQIKTKLEAIKDPAKKRIAIGKLDDLLREIKRNRNQ</sequence>